<sequence>MPQKLLKFAAWACLCVIAYSTLSPLRDRPILTSSSLEHLVAFALLGMGFCLAYPGRTLSVLTIVLGSAALLELLQLLTPDRHARILDALQKVAGGAAGVFAGSAVLRFERARLWLSRDSTPDPRTEMRNEAVPRQASKLHD</sequence>
<evidence type="ECO:0008006" key="4">
    <source>
        <dbReference type="Google" id="ProtNLM"/>
    </source>
</evidence>
<dbReference type="RefSeq" id="WP_143130663.1">
    <property type="nucleotide sequence ID" value="NZ_CP030050.1"/>
</dbReference>
<protein>
    <recommendedName>
        <fullName evidence="4">VanZ like family protein</fullName>
    </recommendedName>
</protein>
<dbReference type="Proteomes" id="UP000594015">
    <property type="component" value="Chromosome"/>
</dbReference>
<evidence type="ECO:0000313" key="2">
    <source>
        <dbReference type="EMBL" id="QOZ68136.1"/>
    </source>
</evidence>
<accession>A0AAE7NMT0</accession>
<evidence type="ECO:0000256" key="1">
    <source>
        <dbReference type="SAM" id="MobiDB-lite"/>
    </source>
</evidence>
<reference evidence="2 3" key="1">
    <citation type="submission" date="2018-06" db="EMBL/GenBank/DDBJ databases">
        <title>Comparative genomics of Bradyrhizobium nodulating Arachidis hypogaea.</title>
        <authorList>
            <person name="Li Y."/>
        </authorList>
    </citation>
    <scope>NUCLEOTIDE SEQUENCE [LARGE SCALE GENOMIC DNA]</scope>
    <source>
        <strain evidence="2 3">CCBAU 051107</strain>
    </source>
</reference>
<feature type="region of interest" description="Disordered" evidence="1">
    <location>
        <begin position="119"/>
        <end position="141"/>
    </location>
</feature>
<dbReference type="KEGG" id="barh:WN72_18875"/>
<dbReference type="AlphaFoldDB" id="A0AAE7NMT0"/>
<proteinExistence type="predicted"/>
<gene>
    <name evidence="2" type="ORF">WN72_18875</name>
</gene>
<name>A0AAE7NMT0_9BRAD</name>
<evidence type="ECO:0000313" key="3">
    <source>
        <dbReference type="Proteomes" id="UP000594015"/>
    </source>
</evidence>
<dbReference type="EMBL" id="CP030050">
    <property type="protein sequence ID" value="QOZ68136.1"/>
    <property type="molecule type" value="Genomic_DNA"/>
</dbReference>
<organism evidence="2 3">
    <name type="scientific">Bradyrhizobium arachidis</name>
    <dbReference type="NCBI Taxonomy" id="858423"/>
    <lineage>
        <taxon>Bacteria</taxon>
        <taxon>Pseudomonadati</taxon>
        <taxon>Pseudomonadota</taxon>
        <taxon>Alphaproteobacteria</taxon>
        <taxon>Hyphomicrobiales</taxon>
        <taxon>Nitrobacteraceae</taxon>
        <taxon>Bradyrhizobium</taxon>
    </lineage>
</organism>
<feature type="compositionally biased region" description="Basic and acidic residues" evidence="1">
    <location>
        <begin position="119"/>
        <end position="131"/>
    </location>
</feature>